<feature type="transmembrane region" description="Helical" evidence="1">
    <location>
        <begin position="725"/>
        <end position="742"/>
    </location>
</feature>
<reference evidence="5" key="1">
    <citation type="submission" date="2011-12" db="EMBL/GenBank/DDBJ databases">
        <title>Complete sequence of Clostridium clariflavum DSM 19732.</title>
        <authorList>
            <consortium name="US DOE Joint Genome Institute"/>
            <person name="Lucas S."/>
            <person name="Han J."/>
            <person name="Lapidus A."/>
            <person name="Cheng J.-F."/>
            <person name="Goodwin L."/>
            <person name="Pitluck S."/>
            <person name="Peters L."/>
            <person name="Teshima H."/>
            <person name="Detter J.C."/>
            <person name="Han C."/>
            <person name="Tapia R."/>
            <person name="Land M."/>
            <person name="Hauser L."/>
            <person name="Kyrpides N."/>
            <person name="Ivanova N."/>
            <person name="Pagani I."/>
            <person name="Kitzmiller T."/>
            <person name="Lynd L."/>
            <person name="Izquierdo J."/>
            <person name="Woyke T."/>
        </authorList>
    </citation>
    <scope>NUCLEOTIDE SEQUENCE [LARGE SCALE GENOMIC DNA]</scope>
    <source>
        <strain evidence="5">DSM 19732 / NBRC 101661 / EBR45</strain>
    </source>
</reference>
<dbReference type="AlphaFoldDB" id="G8LWT1"/>
<accession>G8LWT1</accession>
<dbReference type="STRING" id="720554.Clocl_3282"/>
<dbReference type="eggNOG" id="COG4346">
    <property type="taxonomic scope" value="Bacteria"/>
</dbReference>
<dbReference type="Pfam" id="PF13231">
    <property type="entry name" value="PMT_2"/>
    <property type="match status" value="1"/>
</dbReference>
<feature type="transmembrane region" description="Helical" evidence="1">
    <location>
        <begin position="633"/>
        <end position="655"/>
    </location>
</feature>
<comment type="similarity">
    <text evidence="1">Belongs to the glycosyltransferase 39 family.</text>
</comment>
<dbReference type="GO" id="GO:0012505">
    <property type="term" value="C:endomembrane system"/>
    <property type="evidence" value="ECO:0007669"/>
    <property type="project" value="UniProtKB-SubCell"/>
</dbReference>
<dbReference type="InterPro" id="IPR027005">
    <property type="entry name" value="PMT-like"/>
</dbReference>
<dbReference type="GO" id="GO:0004169">
    <property type="term" value="F:dolichyl-phosphate-mannose-protein mannosyltransferase activity"/>
    <property type="evidence" value="ECO:0007669"/>
    <property type="project" value="UniProtKB-UniRule"/>
</dbReference>
<feature type="transmembrane region" description="Helical" evidence="1">
    <location>
        <begin position="915"/>
        <end position="935"/>
    </location>
</feature>
<feature type="domain" description="Protein O-mannosyl-transferase C-terminal four TM" evidence="3">
    <location>
        <begin position="668"/>
        <end position="745"/>
    </location>
</feature>
<reference evidence="4 5" key="2">
    <citation type="journal article" date="2012" name="Stand. Genomic Sci.">
        <title>Complete Genome Sequence of Clostridium clariflavum DSM 19732.</title>
        <authorList>
            <person name="Izquierdo J.A."/>
            <person name="Goodwin L."/>
            <person name="Davenport K.W."/>
            <person name="Teshima H."/>
            <person name="Bruce D."/>
            <person name="Detter C."/>
            <person name="Tapia R."/>
            <person name="Han S."/>
            <person name="Land M."/>
            <person name="Hauser L."/>
            <person name="Jeffries C.D."/>
            <person name="Han J."/>
            <person name="Pitluck S."/>
            <person name="Nolan M."/>
            <person name="Chen A."/>
            <person name="Huntemann M."/>
            <person name="Mavromatis K."/>
            <person name="Mikhailova N."/>
            <person name="Liolios K."/>
            <person name="Woyke T."/>
            <person name="Lynd L.R."/>
        </authorList>
    </citation>
    <scope>NUCLEOTIDE SEQUENCE [LARGE SCALE GENOMIC DNA]</scope>
    <source>
        <strain evidence="5">DSM 19732 / NBRC 101661 / EBR45</strain>
    </source>
</reference>
<dbReference type="EC" id="2.4.1.-" evidence="1"/>
<dbReference type="PANTHER" id="PTHR10050">
    <property type="entry name" value="DOLICHYL-PHOSPHATE-MANNOSE--PROTEIN MANNOSYLTRANSFERASE"/>
    <property type="match status" value="1"/>
</dbReference>
<keyword evidence="1" id="KW-0812">Transmembrane</keyword>
<keyword evidence="1" id="KW-0472">Membrane</keyword>
<feature type="transmembrane region" description="Helical" evidence="1">
    <location>
        <begin position="804"/>
        <end position="824"/>
    </location>
</feature>
<name>G8LWT1_ACECE</name>
<feature type="domain" description="Glycosyltransferase RgtA/B/C/D-like" evidence="2">
    <location>
        <begin position="460"/>
        <end position="598"/>
    </location>
</feature>
<dbReference type="Proteomes" id="UP000005435">
    <property type="component" value="Chromosome"/>
</dbReference>
<feature type="transmembrane region" description="Helical" evidence="1">
    <location>
        <begin position="268"/>
        <end position="286"/>
    </location>
</feature>
<dbReference type="RefSeq" id="WP_014256325.1">
    <property type="nucleotide sequence ID" value="NC_016627.1"/>
</dbReference>
<keyword evidence="1" id="KW-1003">Cell membrane</keyword>
<dbReference type="OrthoDB" id="9776737at2"/>
<keyword evidence="5" id="KW-1185">Reference proteome</keyword>
<dbReference type="Gene3D" id="2.60.120.260">
    <property type="entry name" value="Galactose-binding domain-like"/>
    <property type="match status" value="2"/>
</dbReference>
<feature type="transmembrane region" description="Helical" evidence="1">
    <location>
        <begin position="862"/>
        <end position="879"/>
    </location>
</feature>
<dbReference type="HOGENOM" id="CLU_306052_0_0_9"/>
<dbReference type="InterPro" id="IPR032421">
    <property type="entry name" value="PMT_4TMC"/>
</dbReference>
<feature type="transmembrane region" description="Helical" evidence="1">
    <location>
        <begin position="749"/>
        <end position="768"/>
    </location>
</feature>
<comment type="function">
    <text evidence="1">Protein O-mannosyltransferase that catalyzes the transfer of a single mannose residue from a polyprenol phospho-mannosyl lipidic donor to the hydroxyl group of selected serine and threonine residues in acceptor proteins.</text>
</comment>
<feature type="transmembrane region" description="Helical" evidence="1">
    <location>
        <begin position="568"/>
        <end position="598"/>
    </location>
</feature>
<protein>
    <recommendedName>
        <fullName evidence="1">Polyprenol-phosphate-mannose--protein mannosyltransferase</fullName>
        <ecNumber evidence="1">2.4.1.-</ecNumber>
    </recommendedName>
</protein>
<evidence type="ECO:0000313" key="4">
    <source>
        <dbReference type="EMBL" id="AEV69792.1"/>
    </source>
</evidence>
<evidence type="ECO:0000313" key="5">
    <source>
        <dbReference type="Proteomes" id="UP000005435"/>
    </source>
</evidence>
<keyword evidence="1" id="KW-1133">Transmembrane helix</keyword>
<dbReference type="KEGG" id="ccl:Clocl_3282"/>
<feature type="transmembrane region" description="Helical" evidence="1">
    <location>
        <begin position="480"/>
        <end position="500"/>
    </location>
</feature>
<feature type="transmembrane region" description="Helical" evidence="1">
    <location>
        <begin position="885"/>
        <end position="903"/>
    </location>
</feature>
<comment type="subcellular location">
    <subcellularLocation>
        <location evidence="1">Cell membrane</location>
    </subcellularLocation>
</comment>
<evidence type="ECO:0000259" key="2">
    <source>
        <dbReference type="Pfam" id="PF13231"/>
    </source>
</evidence>
<dbReference type="InterPro" id="IPR038731">
    <property type="entry name" value="RgtA/B/C-like"/>
</dbReference>
<sequence precursor="true">MSKKLSGICFLFMLIIFISPLNSFGANGNLAQNPGFEEGTIEDGLSWTYDCWDKTEGVTQFLLDENQSHSGSKSALIINNSPNDSRFKQTIKVKPNTYYRMSCWIKTQNVGSENKGANLSIDNSLDTSKDIKGTSEHWEYVELYGKTSPNQESLTLTIGIGGYGSTNTGKAWFDSIEVVELDSMPPGKTAVNMDPNWNAEQDQSNTVMINPFLLAFIVIMAWLTISAFFIVYKYKPGKKNSSPVGTKGISANTQPIKVTKVSLDKKDFIIMASMSLIYLLVALFNLGDLKAPTTSWIPAESGENFVVDLGRDVTLSRIYFYLGLGKDKNIRGDYRIEYYDEETGFTHLAAFSKEDIFIWKYIDTAPVRTRKLKFIVDIPGGALNEIGIMEYGATKPLDGIAIVETNTSEKSTGSIENLFDEQDLVVFKPSYKNGMYFDEVYHARTAYEHINKMEPYETTHPPLGKVIMSLGILVFGMVPFGWRIMGTLFGVAMIPAMYAFGKKVFQKRFYAFCAAFLMMFEFMHFSQTRIATIDSYVTFFIILMYYYMYDYFINKSYVLGFRQSLKPLFFSGLFFGLGIASKWIAFYGAAGLALLFFVTKINEYNDYKKLIAKNPPKDSWAYRFYPLYINSTFLYCIFAFILMPLIIYIMSYIPWMQVPGEGHGLSLFYKNSLDMFDYHANLVDSHPYQSAWWEWPIMVKPMAFYFGSDLGPNMASKIFTMGNPAIWWTGILVFGIFTVFALSKVKKYFVPIFAVSAIAFVYMVFPSSIAEVINSSKLEIWSLIICAVVLLLLLVFFKFDKKQLLASFASYAVFVITVLAFYGAERDTSFYKQFDTRLAILIFLAICISILLRGIYKYDRKLLLIMTAMVFQYIPWIFVTRSTYIYHYFSIVPFLILSIVYIIKIFVDNYPKGKFLTYIYLGLVFALFILFYPGLSGLEVPVKYMENMKWFNTWYF</sequence>
<gene>
    <name evidence="4" type="ordered locus">Clocl_3282</name>
</gene>
<dbReference type="Pfam" id="PF16192">
    <property type="entry name" value="PMT_4TMC"/>
    <property type="match status" value="2"/>
</dbReference>
<dbReference type="GO" id="GO:0005886">
    <property type="term" value="C:plasma membrane"/>
    <property type="evidence" value="ECO:0007669"/>
    <property type="project" value="UniProtKB-SubCell"/>
</dbReference>
<evidence type="ECO:0000259" key="3">
    <source>
        <dbReference type="Pfam" id="PF16192"/>
    </source>
</evidence>
<dbReference type="UniPathway" id="UPA00378"/>
<evidence type="ECO:0000256" key="1">
    <source>
        <dbReference type="RuleBase" id="RU367007"/>
    </source>
</evidence>
<feature type="domain" description="Protein O-mannosyl-transferase C-terminal four TM" evidence="3">
    <location>
        <begin position="858"/>
        <end position="954"/>
    </location>
</feature>
<keyword evidence="1" id="KW-0328">Glycosyltransferase</keyword>
<comment type="pathway">
    <text evidence="1">Protein modification; protein glycosylation.</text>
</comment>
<feature type="transmembrane region" description="Helical" evidence="1">
    <location>
        <begin position="780"/>
        <end position="797"/>
    </location>
</feature>
<feature type="transmembrane region" description="Helical" evidence="1">
    <location>
        <begin position="836"/>
        <end position="855"/>
    </location>
</feature>
<keyword evidence="1 4" id="KW-0808">Transferase</keyword>
<proteinExistence type="inferred from homology"/>
<feature type="transmembrane region" description="Helical" evidence="1">
    <location>
        <begin position="212"/>
        <end position="232"/>
    </location>
</feature>
<organism evidence="4 5">
    <name type="scientific">Acetivibrio clariflavus (strain DSM 19732 / NBRC 101661 / EBR45)</name>
    <name type="common">Clostridium clariflavum</name>
    <dbReference type="NCBI Taxonomy" id="720554"/>
    <lineage>
        <taxon>Bacteria</taxon>
        <taxon>Bacillati</taxon>
        <taxon>Bacillota</taxon>
        <taxon>Clostridia</taxon>
        <taxon>Eubacteriales</taxon>
        <taxon>Oscillospiraceae</taxon>
        <taxon>Acetivibrio</taxon>
    </lineage>
</organism>
<dbReference type="EMBL" id="CP003065">
    <property type="protein sequence ID" value="AEV69792.1"/>
    <property type="molecule type" value="Genomic_DNA"/>
</dbReference>